<dbReference type="Proteomes" id="UP000292082">
    <property type="component" value="Unassembled WGS sequence"/>
</dbReference>
<organism evidence="3 4">
    <name type="scientific">Dichomitus squalens</name>
    <dbReference type="NCBI Taxonomy" id="114155"/>
    <lineage>
        <taxon>Eukaryota</taxon>
        <taxon>Fungi</taxon>
        <taxon>Dikarya</taxon>
        <taxon>Basidiomycota</taxon>
        <taxon>Agaricomycotina</taxon>
        <taxon>Agaricomycetes</taxon>
        <taxon>Polyporales</taxon>
        <taxon>Polyporaceae</taxon>
        <taxon>Dichomitus</taxon>
    </lineage>
</organism>
<gene>
    <name evidence="3" type="ORF">BD310DRAFT_938290</name>
    <name evidence="2" type="ORF">BD311DRAFT_770984</name>
</gene>
<dbReference type="EMBL" id="ML143557">
    <property type="protein sequence ID" value="TBU22103.1"/>
    <property type="molecule type" value="Genomic_DNA"/>
</dbReference>
<keyword evidence="4" id="KW-1185">Reference proteome</keyword>
<evidence type="ECO:0000313" key="2">
    <source>
        <dbReference type="EMBL" id="TBU22103.1"/>
    </source>
</evidence>
<protein>
    <submittedName>
        <fullName evidence="3">Uncharacterized protein</fullName>
    </submittedName>
</protein>
<dbReference type="EMBL" id="ML145217">
    <property type="protein sequence ID" value="TBU53344.1"/>
    <property type="molecule type" value="Genomic_DNA"/>
</dbReference>
<accession>A0A4Q9PEJ7</accession>
<name>A0A4Q9PEJ7_9APHY</name>
<evidence type="ECO:0000256" key="1">
    <source>
        <dbReference type="SAM" id="MobiDB-lite"/>
    </source>
</evidence>
<reference evidence="3 4" key="1">
    <citation type="submission" date="2019-01" db="EMBL/GenBank/DDBJ databases">
        <title>Draft genome sequences of three monokaryotic isolates of the white-rot basidiomycete fungus Dichomitus squalens.</title>
        <authorList>
            <consortium name="DOE Joint Genome Institute"/>
            <person name="Lopez S.C."/>
            <person name="Andreopoulos B."/>
            <person name="Pangilinan J."/>
            <person name="Lipzen A."/>
            <person name="Riley R."/>
            <person name="Ahrendt S."/>
            <person name="Ng V."/>
            <person name="Barry K."/>
            <person name="Daum C."/>
            <person name="Grigoriev I.V."/>
            <person name="Hilden K.S."/>
            <person name="Makela M.R."/>
            <person name="de Vries R.P."/>
        </authorList>
    </citation>
    <scope>NUCLEOTIDE SEQUENCE [LARGE SCALE GENOMIC DNA]</scope>
    <source>
        <strain evidence="3 4">CBS 464.89</strain>
        <strain evidence="2">OM18370.1</strain>
    </source>
</reference>
<sequence>MCHPIRPSARRIGLVECREKQRAPEVAIVCLYRNSSTSNAITPPRPHPPPPHSPPRNDGSYSLTVHFRSAVRNAITTRSMSSLDARRGVGAEPGLCRRVP</sequence>
<feature type="compositionally biased region" description="Pro residues" evidence="1">
    <location>
        <begin position="43"/>
        <end position="54"/>
    </location>
</feature>
<dbReference type="Proteomes" id="UP000292957">
    <property type="component" value="Unassembled WGS sequence"/>
</dbReference>
<dbReference type="AlphaFoldDB" id="A0A4Q9PEJ7"/>
<evidence type="ECO:0000313" key="3">
    <source>
        <dbReference type="EMBL" id="TBU53344.1"/>
    </source>
</evidence>
<evidence type="ECO:0000313" key="4">
    <source>
        <dbReference type="Proteomes" id="UP000292082"/>
    </source>
</evidence>
<feature type="region of interest" description="Disordered" evidence="1">
    <location>
        <begin position="37"/>
        <end position="61"/>
    </location>
</feature>
<proteinExistence type="predicted"/>